<dbReference type="Proteomes" id="UP000321947">
    <property type="component" value="Unassembled WGS sequence"/>
</dbReference>
<dbReference type="OrthoDB" id="1920930at2759"/>
<organism evidence="1 3">
    <name type="scientific">Cucumis melo var. makuwa</name>
    <name type="common">Oriental melon</name>
    <dbReference type="NCBI Taxonomy" id="1194695"/>
    <lineage>
        <taxon>Eukaryota</taxon>
        <taxon>Viridiplantae</taxon>
        <taxon>Streptophyta</taxon>
        <taxon>Embryophyta</taxon>
        <taxon>Tracheophyta</taxon>
        <taxon>Spermatophyta</taxon>
        <taxon>Magnoliopsida</taxon>
        <taxon>eudicotyledons</taxon>
        <taxon>Gunneridae</taxon>
        <taxon>Pentapetalae</taxon>
        <taxon>rosids</taxon>
        <taxon>fabids</taxon>
        <taxon>Cucurbitales</taxon>
        <taxon>Cucurbitaceae</taxon>
        <taxon>Benincaseae</taxon>
        <taxon>Cucumis</taxon>
    </lineage>
</organism>
<proteinExistence type="predicted"/>
<gene>
    <name evidence="2" type="ORF">E5676_scaffold506G001310</name>
    <name evidence="1" type="ORF">E6C27_scaffold270G002090</name>
</gene>
<comment type="caution">
    <text evidence="1">The sequence shown here is derived from an EMBL/GenBank/DDBJ whole genome shotgun (WGS) entry which is preliminary data.</text>
</comment>
<reference evidence="3 4" key="1">
    <citation type="submission" date="2019-08" db="EMBL/GenBank/DDBJ databases">
        <title>Draft genome sequences of two oriental melons (Cucumis melo L. var makuwa).</title>
        <authorList>
            <person name="Kwon S.-Y."/>
        </authorList>
    </citation>
    <scope>NUCLEOTIDE SEQUENCE [LARGE SCALE GENOMIC DNA]</scope>
    <source>
        <strain evidence="4">cv. Chang Bougi</strain>
        <strain evidence="3">cv. SW 3</strain>
        <tissue evidence="1">Leaf</tissue>
    </source>
</reference>
<name>A0A5A7TAC7_CUCMM</name>
<evidence type="ECO:0000313" key="3">
    <source>
        <dbReference type="Proteomes" id="UP000321393"/>
    </source>
</evidence>
<dbReference type="EMBL" id="SSTD01019069">
    <property type="protein sequence ID" value="TYJ97063.1"/>
    <property type="molecule type" value="Genomic_DNA"/>
</dbReference>
<dbReference type="AlphaFoldDB" id="A0A5A7TAC7"/>
<protein>
    <submittedName>
        <fullName evidence="1">Gag/pol protein</fullName>
    </submittedName>
</protein>
<evidence type="ECO:0000313" key="2">
    <source>
        <dbReference type="EMBL" id="TYJ97063.1"/>
    </source>
</evidence>
<dbReference type="EMBL" id="SSTE01018746">
    <property type="protein sequence ID" value="KAA0038335.1"/>
    <property type="molecule type" value="Genomic_DNA"/>
</dbReference>
<dbReference type="Proteomes" id="UP000321393">
    <property type="component" value="Unassembled WGS sequence"/>
</dbReference>
<evidence type="ECO:0000313" key="4">
    <source>
        <dbReference type="Proteomes" id="UP000321947"/>
    </source>
</evidence>
<evidence type="ECO:0000313" key="1">
    <source>
        <dbReference type="EMBL" id="KAA0038335.1"/>
    </source>
</evidence>
<accession>A0A5A7TAC7</accession>
<sequence>MSDVLARKHGSLATTKEIMDSLREMFGQPLWSFRNEAIKYIYTKQMKEGTSVREHVIDMMKHFNIAEVIVDPIDEANQRFQNLTMGKRKEVETNVATIEKVFMRGSSSKTKVEPSQMKKEK</sequence>